<feature type="domain" description="Beta-defensin" evidence="7">
    <location>
        <begin position="29"/>
        <end position="59"/>
    </location>
</feature>
<keyword evidence="6" id="KW-0929">Antimicrobial</keyword>
<dbReference type="Pfam" id="PF13841">
    <property type="entry name" value="Defensin_beta_2"/>
    <property type="match status" value="1"/>
</dbReference>
<dbReference type="GO" id="GO:0005576">
    <property type="term" value="C:extracellular region"/>
    <property type="evidence" value="ECO:0007669"/>
    <property type="project" value="UniProtKB-SubCell"/>
</dbReference>
<evidence type="ECO:0000256" key="5">
    <source>
        <dbReference type="ARBA" id="ARBA00023157"/>
    </source>
</evidence>
<comment type="similarity">
    <text evidence="2 6">Belongs to the beta-defensin family.</text>
</comment>
<dbReference type="GO" id="GO:0061760">
    <property type="term" value="P:antifungal innate immune response"/>
    <property type="evidence" value="ECO:0007669"/>
    <property type="project" value="Ensembl"/>
</dbReference>
<gene>
    <name evidence="8" type="primary">DEFB114</name>
</gene>
<evidence type="ECO:0000256" key="6">
    <source>
        <dbReference type="RuleBase" id="RU231113"/>
    </source>
</evidence>
<reference evidence="8" key="1">
    <citation type="submission" date="2025-08" db="UniProtKB">
        <authorList>
            <consortium name="Ensembl"/>
        </authorList>
    </citation>
    <scope>IDENTIFICATION</scope>
</reference>
<keyword evidence="9" id="KW-1185">Reference proteome</keyword>
<comment type="function">
    <text evidence="6">Has antibacterial activity.</text>
</comment>
<dbReference type="AlphaFoldDB" id="A0A8C6AE68"/>
<evidence type="ECO:0000313" key="8">
    <source>
        <dbReference type="Ensembl" id="ENSMMMP00000028248.1"/>
    </source>
</evidence>
<dbReference type="GO" id="GO:0050729">
    <property type="term" value="P:positive regulation of inflammatory response"/>
    <property type="evidence" value="ECO:0007669"/>
    <property type="project" value="Ensembl"/>
</dbReference>
<dbReference type="InterPro" id="IPR025933">
    <property type="entry name" value="Beta_defensin_dom"/>
</dbReference>
<keyword evidence="4 6" id="KW-0732">Signal</keyword>
<evidence type="ECO:0000259" key="7">
    <source>
        <dbReference type="Pfam" id="PF13841"/>
    </source>
</evidence>
<protein>
    <recommendedName>
        <fullName evidence="6">Beta-defensin</fullName>
    </recommendedName>
</protein>
<dbReference type="GO" id="GO:0050830">
    <property type="term" value="P:defense response to Gram-positive bacterium"/>
    <property type="evidence" value="ECO:0007669"/>
    <property type="project" value="Ensembl"/>
</dbReference>
<dbReference type="GO" id="GO:0050829">
    <property type="term" value="P:defense response to Gram-negative bacterium"/>
    <property type="evidence" value="ECO:0007669"/>
    <property type="project" value="Ensembl"/>
</dbReference>
<evidence type="ECO:0000256" key="2">
    <source>
        <dbReference type="ARBA" id="ARBA00007371"/>
    </source>
</evidence>
<keyword evidence="6" id="KW-0211">Defensin</keyword>
<evidence type="ECO:0000256" key="3">
    <source>
        <dbReference type="ARBA" id="ARBA00022525"/>
    </source>
</evidence>
<comment type="subcellular location">
    <subcellularLocation>
        <location evidence="1 6">Secreted</location>
    </subcellularLocation>
</comment>
<evidence type="ECO:0000313" key="9">
    <source>
        <dbReference type="Proteomes" id="UP000694407"/>
    </source>
</evidence>
<keyword evidence="6" id="KW-0044">Antibiotic</keyword>
<organism evidence="8 9">
    <name type="scientific">Marmota marmota marmota</name>
    <name type="common">Alpine marmot</name>
    <dbReference type="NCBI Taxonomy" id="9994"/>
    <lineage>
        <taxon>Eukaryota</taxon>
        <taxon>Metazoa</taxon>
        <taxon>Chordata</taxon>
        <taxon>Craniata</taxon>
        <taxon>Vertebrata</taxon>
        <taxon>Euteleostomi</taxon>
        <taxon>Mammalia</taxon>
        <taxon>Eutheria</taxon>
        <taxon>Euarchontoglires</taxon>
        <taxon>Glires</taxon>
        <taxon>Rodentia</taxon>
        <taxon>Sciuromorpha</taxon>
        <taxon>Sciuridae</taxon>
        <taxon>Xerinae</taxon>
        <taxon>Marmotini</taxon>
        <taxon>Marmota</taxon>
    </lineage>
</organism>
<reference evidence="8" key="2">
    <citation type="submission" date="2025-09" db="UniProtKB">
        <authorList>
            <consortium name="Ensembl"/>
        </authorList>
    </citation>
    <scope>IDENTIFICATION</scope>
</reference>
<dbReference type="GO" id="GO:0031665">
    <property type="term" value="P:negative regulation of lipopolysaccharide-mediated signaling pathway"/>
    <property type="evidence" value="ECO:0007669"/>
    <property type="project" value="Ensembl"/>
</dbReference>
<evidence type="ECO:0000256" key="1">
    <source>
        <dbReference type="ARBA" id="ARBA00004613"/>
    </source>
</evidence>
<dbReference type="Ensembl" id="ENSMMMT00000031937.1">
    <property type="protein sequence ID" value="ENSMMMP00000028248.1"/>
    <property type="gene ID" value="ENSMMMG00000024623.1"/>
</dbReference>
<dbReference type="GeneTree" id="ENSGT00390000016155"/>
<feature type="chain" id="PRO_5034417397" description="Beta-defensin" evidence="6">
    <location>
        <begin position="23"/>
        <end position="66"/>
    </location>
</feature>
<accession>A0A8C6AE68</accession>
<keyword evidence="3 6" id="KW-0964">Secreted</keyword>
<feature type="signal peptide" evidence="6">
    <location>
        <begin position="1"/>
        <end position="22"/>
    </location>
</feature>
<name>A0A8C6AE68_MARMA</name>
<evidence type="ECO:0000256" key="4">
    <source>
        <dbReference type="ARBA" id="ARBA00022729"/>
    </source>
</evidence>
<dbReference type="Proteomes" id="UP000694407">
    <property type="component" value="Unplaced"/>
</dbReference>
<sequence length="66" mass="8033">MKIVYYLLHFLCYMTFILQATCSLIDAERCTKRYGNCRRNCYKREKQIDICFSVRKICCLEIFEDD</sequence>
<dbReference type="GO" id="GO:0001530">
    <property type="term" value="F:lipopolysaccharide binding"/>
    <property type="evidence" value="ECO:0007669"/>
    <property type="project" value="Ensembl"/>
</dbReference>
<proteinExistence type="inferred from homology"/>
<dbReference type="GO" id="GO:0032720">
    <property type="term" value="P:negative regulation of tumor necrosis factor production"/>
    <property type="evidence" value="ECO:0007669"/>
    <property type="project" value="Ensembl"/>
</dbReference>
<keyword evidence="5" id="KW-1015">Disulfide bond</keyword>